<dbReference type="GO" id="GO:0003730">
    <property type="term" value="F:mRNA 3'-UTR binding"/>
    <property type="evidence" value="ECO:0007669"/>
    <property type="project" value="TreeGrafter"/>
</dbReference>
<organism evidence="3 4">
    <name type="scientific">Pantherophis guttatus</name>
    <name type="common">Corn snake</name>
    <name type="synonym">Elaphe guttata</name>
    <dbReference type="NCBI Taxonomy" id="94885"/>
    <lineage>
        <taxon>Eukaryota</taxon>
        <taxon>Metazoa</taxon>
        <taxon>Chordata</taxon>
        <taxon>Craniata</taxon>
        <taxon>Vertebrata</taxon>
        <taxon>Euteleostomi</taxon>
        <taxon>Lepidosauria</taxon>
        <taxon>Squamata</taxon>
        <taxon>Bifurcata</taxon>
        <taxon>Unidentata</taxon>
        <taxon>Episquamata</taxon>
        <taxon>Toxicofera</taxon>
        <taxon>Serpentes</taxon>
        <taxon>Colubroidea</taxon>
        <taxon>Colubridae</taxon>
        <taxon>Colubrinae</taxon>
        <taxon>Pantherophis</taxon>
    </lineage>
</organism>
<dbReference type="KEGG" id="pgut:117661349"/>
<protein>
    <submittedName>
        <fullName evidence="4">Selenocysteine insertion sequence-binding protein 2 isoform X1</fullName>
    </submittedName>
</protein>
<name>A0A6P9B8E1_PANGU</name>
<dbReference type="PANTHER" id="PTHR13284:SF9">
    <property type="entry name" value="SELENOCYSTEINE INSERTION SEQUENCE-BINDING PROTEIN 2"/>
    <property type="match status" value="1"/>
</dbReference>
<dbReference type="SUPFAM" id="SSF55315">
    <property type="entry name" value="L30e-like"/>
    <property type="match status" value="1"/>
</dbReference>
<proteinExistence type="predicted"/>
<dbReference type="OMA" id="CVFPSCA"/>
<dbReference type="CTD" id="79048"/>
<feature type="compositionally biased region" description="Basic residues" evidence="1">
    <location>
        <begin position="365"/>
        <end position="376"/>
    </location>
</feature>
<dbReference type="Pfam" id="PF01248">
    <property type="entry name" value="Ribosomal_L7Ae"/>
    <property type="match status" value="1"/>
</dbReference>
<dbReference type="GO" id="GO:0035368">
    <property type="term" value="F:selenocysteine insertion sequence binding"/>
    <property type="evidence" value="ECO:0007669"/>
    <property type="project" value="InterPro"/>
</dbReference>
<feature type="domain" description="Ribosomal protein eL8/eL30/eS12/Gadd45" evidence="2">
    <location>
        <begin position="722"/>
        <end position="819"/>
    </location>
</feature>
<dbReference type="InterPro" id="IPR004038">
    <property type="entry name" value="Ribosomal_eL8/eL30/eS12/Gad45"/>
</dbReference>
<evidence type="ECO:0000256" key="1">
    <source>
        <dbReference type="SAM" id="MobiDB-lite"/>
    </source>
</evidence>
<dbReference type="OrthoDB" id="263617at2759"/>
<dbReference type="FunFam" id="3.30.1330.30:FF:000004">
    <property type="entry name" value="selenocysteine insertion sequence-binding protein 2"/>
    <property type="match status" value="1"/>
</dbReference>
<feature type="region of interest" description="Disordered" evidence="1">
    <location>
        <begin position="332"/>
        <end position="379"/>
    </location>
</feature>
<sequence length="920" mass="103283">MTSERGAGNEGIKLSAEVEPFVPKFAAVTVAWPEPSEACVFPGYYTTCYPYVQEPSVNKQQLYIEEVPWDTSTCLSQRASQNLTGCNSLEEYTNSPYSLTATPRTHAVSSFQSQNISSKQGREYIQQTSLIRKECATLSRRQLKNSETRLEDKRPNGSDFTCRSTENSPFIALQSRNPIKCDTLTHMIEKKEARIHNRPIKVMNGKFKQIPNAEHLPEPAFEMTLSDFPKLQDLESNNLLDLQKHAWGPVGSAEGDKLPLTPPGKLAISNITKEGEACRKKHLPTRPLSSSSDPGVPQAHPGLFTEIPLSWATVLSQTPKKVVPVPASILASNHSGSKITDNAAEDYKQSERRENASNLEETANKKKKKKKKKKTRSCSEVEKLHIQRILIQDPPRIQDVEEFPDLAAAFDRKHKQATENIPCLTPIIEKAKVITKLSAFESHDRSPPKELIIPMPDVLSTRKTGKQDSPAPIEKKKMQGTLPSKKNRKKSQIPVQLDLGGMLAVLEEKQHAEKLHQSFKPLVLSVGGGVTLPTKESLRVTKTSPSIQKNTPHNPLDSSSPLVKKGKQREVPKPKKPTSLKKIILKEREQRKQQHILEQMAIPKKADAVEQNAEFVPDDAQFCKAPREDTGFIGNQSGPEVVKEVAEDPVLLMQSSSEVDLKCTESSGSMQNSIAPSQLKPSFPKIHSRRFRDYCTQVLSKEVDSCVTDLLKELVRFQDRLYQKDPVKAKTKRRIVLGLREVLKHLKLKKLKCVIISPNCEKIQSKGGLDETLHLIIDTACEQNIPFVFALNRKDLGHCVNKLVPVSVVGIFSYDGAQDHFHKMVELTMEARLAYKEMISTLEKESSEEIKQSDCAIQTHQKENCALDNGIVPLQVSEEDSPNYIKIWKQKLEEEYNPYILELEKLSTTDMLPLDVEEPQ</sequence>
<dbReference type="PANTHER" id="PTHR13284">
    <property type="entry name" value="GH01354P"/>
    <property type="match status" value="1"/>
</dbReference>
<feature type="region of interest" description="Disordered" evidence="1">
    <location>
        <begin position="460"/>
        <end position="494"/>
    </location>
</feature>
<dbReference type="InParanoid" id="A0A6P9B8E1"/>
<gene>
    <name evidence="4" type="primary">SECISBP2</name>
</gene>
<dbReference type="GO" id="GO:0005739">
    <property type="term" value="C:mitochondrion"/>
    <property type="evidence" value="ECO:0007669"/>
    <property type="project" value="TreeGrafter"/>
</dbReference>
<keyword evidence="3" id="KW-1185">Reference proteome</keyword>
<evidence type="ECO:0000313" key="3">
    <source>
        <dbReference type="Proteomes" id="UP001652622"/>
    </source>
</evidence>
<dbReference type="GO" id="GO:0043021">
    <property type="term" value="F:ribonucleoprotein complex binding"/>
    <property type="evidence" value="ECO:0007669"/>
    <property type="project" value="TreeGrafter"/>
</dbReference>
<dbReference type="Gene3D" id="3.30.1330.30">
    <property type="match status" value="1"/>
</dbReference>
<feature type="region of interest" description="Disordered" evidence="1">
    <location>
        <begin position="535"/>
        <end position="576"/>
    </location>
</feature>
<dbReference type="InterPro" id="IPR029064">
    <property type="entry name" value="Ribosomal_eL30-like_sf"/>
</dbReference>
<dbReference type="GO" id="GO:1990904">
    <property type="term" value="C:ribonucleoprotein complex"/>
    <property type="evidence" value="ECO:0007669"/>
    <property type="project" value="TreeGrafter"/>
</dbReference>
<dbReference type="GeneID" id="117661349"/>
<dbReference type="AlphaFoldDB" id="A0A6P9B8E1"/>
<dbReference type="InterPro" id="IPR040051">
    <property type="entry name" value="SECISBP2"/>
</dbReference>
<dbReference type="GO" id="GO:0001514">
    <property type="term" value="P:selenocysteine incorporation"/>
    <property type="evidence" value="ECO:0007669"/>
    <property type="project" value="TreeGrafter"/>
</dbReference>
<dbReference type="RefSeq" id="XP_034265924.1">
    <property type="nucleotide sequence ID" value="XM_034410033.1"/>
</dbReference>
<feature type="compositionally biased region" description="Polar residues" evidence="1">
    <location>
        <begin position="540"/>
        <end position="561"/>
    </location>
</feature>
<evidence type="ECO:0000313" key="4">
    <source>
        <dbReference type="RefSeq" id="XP_034265924.1"/>
    </source>
</evidence>
<feature type="region of interest" description="Disordered" evidence="1">
    <location>
        <begin position="282"/>
        <end position="301"/>
    </location>
</feature>
<accession>A0A6P9B8E1</accession>
<dbReference type="Proteomes" id="UP001652622">
    <property type="component" value="Unplaced"/>
</dbReference>
<reference evidence="4" key="1">
    <citation type="submission" date="2025-08" db="UniProtKB">
        <authorList>
            <consortium name="RefSeq"/>
        </authorList>
    </citation>
    <scope>IDENTIFICATION</scope>
    <source>
        <tissue evidence="4">Blood</tissue>
    </source>
</reference>
<evidence type="ECO:0000259" key="2">
    <source>
        <dbReference type="Pfam" id="PF01248"/>
    </source>
</evidence>
<feature type="compositionally biased region" description="Basic and acidic residues" evidence="1">
    <location>
        <begin position="345"/>
        <end position="355"/>
    </location>
</feature>